<reference evidence="3" key="1">
    <citation type="journal article" date="2009" name="Science">
        <title>The B73 maize genome: complexity, diversity, and dynamics.</title>
        <authorList>
            <person name="Schnable P.S."/>
            <person name="Ware D."/>
            <person name="Fulton R.S."/>
            <person name="Stein J.C."/>
            <person name="Wei F."/>
            <person name="Pasternak S."/>
            <person name="Liang C."/>
            <person name="Zhang J."/>
            <person name="Fulton L."/>
            <person name="Graves T.A."/>
            <person name="Minx P."/>
            <person name="Reily A.D."/>
            <person name="Courtney L."/>
            <person name="Kruchowski S.S."/>
            <person name="Tomlinson C."/>
            <person name="Strong C."/>
            <person name="Delehaunty K."/>
            <person name="Fronick C."/>
            <person name="Courtney B."/>
            <person name="Rock S.M."/>
            <person name="Belter E."/>
            <person name="Du F."/>
            <person name="Kim K."/>
            <person name="Abbott R.M."/>
            <person name="Cotton M."/>
            <person name="Levy A."/>
            <person name="Marchetto P."/>
            <person name="Ochoa K."/>
            <person name="Jackson S.M."/>
            <person name="Gillam B."/>
            <person name="Chen W."/>
            <person name="Yan L."/>
            <person name="Higginbotham J."/>
            <person name="Cardenas M."/>
            <person name="Waligorski J."/>
            <person name="Applebaum E."/>
            <person name="Phelps L."/>
            <person name="Falcone J."/>
            <person name="Kanchi K."/>
            <person name="Thane T."/>
            <person name="Scimone A."/>
            <person name="Thane N."/>
            <person name="Henke J."/>
            <person name="Wang T."/>
            <person name="Ruppert J."/>
            <person name="Shah N."/>
            <person name="Rotter K."/>
            <person name="Hodges J."/>
            <person name="Ingenthron E."/>
            <person name="Cordes M."/>
            <person name="Kohlberg S."/>
            <person name="Sgro J."/>
            <person name="Delgado B."/>
            <person name="Mead K."/>
            <person name="Chinwalla A."/>
            <person name="Leonard S."/>
            <person name="Crouse K."/>
            <person name="Collura K."/>
            <person name="Kudrna D."/>
            <person name="Currie J."/>
            <person name="He R."/>
            <person name="Angelova A."/>
            <person name="Rajasekar S."/>
            <person name="Mueller T."/>
            <person name="Lomeli R."/>
            <person name="Scara G."/>
            <person name="Ko A."/>
            <person name="Delaney K."/>
            <person name="Wissotski M."/>
            <person name="Lopez G."/>
            <person name="Campos D."/>
            <person name="Braidotti M."/>
            <person name="Ashley E."/>
            <person name="Golser W."/>
            <person name="Kim H."/>
            <person name="Lee S."/>
            <person name="Lin J."/>
            <person name="Dujmic Z."/>
            <person name="Kim W."/>
            <person name="Talag J."/>
            <person name="Zuccolo A."/>
            <person name="Fan C."/>
            <person name="Sebastian A."/>
            <person name="Kramer M."/>
            <person name="Spiegel L."/>
            <person name="Nascimento L."/>
            <person name="Zutavern T."/>
            <person name="Miller B."/>
            <person name="Ambroise C."/>
            <person name="Muller S."/>
            <person name="Spooner W."/>
            <person name="Narechania A."/>
            <person name="Ren L."/>
            <person name="Wei S."/>
            <person name="Kumari S."/>
            <person name="Faga B."/>
            <person name="Levy M.J."/>
            <person name="McMahan L."/>
            <person name="Van Buren P."/>
            <person name="Vaughn M.W."/>
            <person name="Ying K."/>
            <person name="Yeh C.-T."/>
            <person name="Emrich S.J."/>
            <person name="Jia Y."/>
            <person name="Kalyanaraman A."/>
            <person name="Hsia A.-P."/>
            <person name="Barbazuk W.B."/>
            <person name="Baucom R.S."/>
            <person name="Brutnell T.P."/>
            <person name="Carpita N.C."/>
            <person name="Chaparro C."/>
            <person name="Chia J.-M."/>
            <person name="Deragon J.-M."/>
            <person name="Estill J.C."/>
            <person name="Fu Y."/>
            <person name="Jeddeloh J.A."/>
            <person name="Han Y."/>
            <person name="Lee H."/>
            <person name="Li P."/>
            <person name="Lisch D.R."/>
            <person name="Liu S."/>
            <person name="Liu Z."/>
            <person name="Nagel D.H."/>
            <person name="McCann M.C."/>
            <person name="SanMiguel P."/>
            <person name="Myers A.M."/>
            <person name="Nettleton D."/>
            <person name="Nguyen J."/>
            <person name="Penning B.W."/>
            <person name="Ponnala L."/>
            <person name="Schneider K.L."/>
            <person name="Schwartz D.C."/>
            <person name="Sharma A."/>
            <person name="Soderlund C."/>
            <person name="Springer N.M."/>
            <person name="Sun Q."/>
            <person name="Wang H."/>
            <person name="Waterman M."/>
            <person name="Westerman R."/>
            <person name="Wolfgruber T.K."/>
            <person name="Yang L."/>
            <person name="Yu Y."/>
            <person name="Zhang L."/>
            <person name="Zhou S."/>
            <person name="Zhu Q."/>
            <person name="Bennetzen J.L."/>
            <person name="Dawe R.K."/>
            <person name="Jiang J."/>
            <person name="Jiang N."/>
            <person name="Presting G.G."/>
            <person name="Wessler S.R."/>
            <person name="Aluru S."/>
            <person name="Martienssen R.A."/>
            <person name="Clifton S.W."/>
            <person name="McCombie W.R."/>
            <person name="Wing R.A."/>
            <person name="Wilson R.K."/>
        </authorList>
    </citation>
    <scope>NUCLEOTIDE SEQUENCE [LARGE SCALE GENOMIC DNA]</scope>
    <source>
        <strain evidence="3">cv. B73</strain>
    </source>
</reference>
<evidence type="ECO:0000256" key="1">
    <source>
        <dbReference type="SAM" id="MobiDB-lite"/>
    </source>
</evidence>
<feature type="compositionally biased region" description="Basic residues" evidence="1">
    <location>
        <begin position="1"/>
        <end position="16"/>
    </location>
</feature>
<dbReference type="InParanoid" id="A0A804U9Y9"/>
<proteinExistence type="predicted"/>
<name>A0A804U9Y9_MAIZE</name>
<accession>A0A804U9Y9</accession>
<reference evidence="2" key="3">
    <citation type="submission" date="2021-05" db="UniProtKB">
        <authorList>
            <consortium name="EnsemblPlants"/>
        </authorList>
    </citation>
    <scope>IDENTIFICATION</scope>
    <source>
        <strain evidence="2">cv. B73</strain>
    </source>
</reference>
<sequence length="76" mass="9099">MTPSRRRRKGSGRRWRLPAPAPGFKPPIRPRIQWNGRYDICQNRENVWKVRSLHKNVDSKLKKVPMKLVSVKRILR</sequence>
<reference evidence="2" key="2">
    <citation type="submission" date="2019-07" db="EMBL/GenBank/DDBJ databases">
        <authorList>
            <person name="Seetharam A."/>
            <person name="Woodhouse M."/>
            <person name="Cannon E."/>
        </authorList>
    </citation>
    <scope>NUCLEOTIDE SEQUENCE [LARGE SCALE GENOMIC DNA]</scope>
    <source>
        <strain evidence="2">cv. B73</strain>
    </source>
</reference>
<dbReference type="AlphaFoldDB" id="A0A804U9Y9"/>
<keyword evidence="3" id="KW-1185">Reference proteome</keyword>
<evidence type="ECO:0000313" key="2">
    <source>
        <dbReference type="EnsemblPlants" id="Zm00001eb265220_P001"/>
    </source>
</evidence>
<protein>
    <submittedName>
        <fullName evidence="2">Uncharacterized protein</fullName>
    </submittedName>
</protein>
<dbReference type="Proteomes" id="UP000007305">
    <property type="component" value="Chromosome 6"/>
</dbReference>
<dbReference type="EnsemblPlants" id="Zm00001eb265220_T001">
    <property type="protein sequence ID" value="Zm00001eb265220_P001"/>
    <property type="gene ID" value="Zm00001eb265220"/>
</dbReference>
<feature type="compositionally biased region" description="Pro residues" evidence="1">
    <location>
        <begin position="19"/>
        <end position="28"/>
    </location>
</feature>
<dbReference type="Gramene" id="Zm00001eb265220_T001">
    <property type="protein sequence ID" value="Zm00001eb265220_P001"/>
    <property type="gene ID" value="Zm00001eb265220"/>
</dbReference>
<feature type="region of interest" description="Disordered" evidence="1">
    <location>
        <begin position="1"/>
        <end position="28"/>
    </location>
</feature>
<organism evidence="2 3">
    <name type="scientific">Zea mays</name>
    <name type="common">Maize</name>
    <dbReference type="NCBI Taxonomy" id="4577"/>
    <lineage>
        <taxon>Eukaryota</taxon>
        <taxon>Viridiplantae</taxon>
        <taxon>Streptophyta</taxon>
        <taxon>Embryophyta</taxon>
        <taxon>Tracheophyta</taxon>
        <taxon>Spermatophyta</taxon>
        <taxon>Magnoliopsida</taxon>
        <taxon>Liliopsida</taxon>
        <taxon>Poales</taxon>
        <taxon>Poaceae</taxon>
        <taxon>PACMAD clade</taxon>
        <taxon>Panicoideae</taxon>
        <taxon>Andropogonodae</taxon>
        <taxon>Andropogoneae</taxon>
        <taxon>Tripsacinae</taxon>
        <taxon>Zea</taxon>
    </lineage>
</organism>
<evidence type="ECO:0000313" key="3">
    <source>
        <dbReference type="Proteomes" id="UP000007305"/>
    </source>
</evidence>